<keyword evidence="4" id="KW-0067">ATP-binding</keyword>
<evidence type="ECO:0000256" key="1">
    <source>
        <dbReference type="ARBA" id="ARBA00022679"/>
    </source>
</evidence>
<sequence>MKGLHWEDCPQDVKRQAHLAAQYMQDYLKDALTGVYVHGSLCLGAFYPERSDLDMLVIINRPLTVHERYRLMVAFLGFHQTPAPIEISIMLQQDLKEWKHPAPYQFHFSDYWRKRYADMVYWEDASFWDYEGDRTDIDLACHVSLTRQFGITLLGPPADEIFPAVPEADFWDSIRSGAEGLMREAAGEESLCVEEAEALGVVTLLRIWSYQEHGVFFSKAEAAEWAVTKLPAKLSPIPRGAVEVYLGQRTSFRCSPQDWNELRTMLLTYCPDSAFQSA</sequence>
<dbReference type="GO" id="GO:0070566">
    <property type="term" value="F:adenylyltransferase activity"/>
    <property type="evidence" value="ECO:0007669"/>
    <property type="project" value="InterPro"/>
</dbReference>
<name>A0A3A1VJG5_9BACL</name>
<comment type="caution">
    <text evidence="6">The sequence shown here is derived from an EMBL/GenBank/DDBJ whole genome shotgun (WGS) entry which is preliminary data.</text>
</comment>
<dbReference type="InterPro" id="IPR043519">
    <property type="entry name" value="NT_sf"/>
</dbReference>
<keyword evidence="7" id="KW-1185">Reference proteome</keyword>
<dbReference type="EMBL" id="QXQA01000001">
    <property type="protein sequence ID" value="RIX60395.1"/>
    <property type="molecule type" value="Genomic_DNA"/>
</dbReference>
<dbReference type="SUPFAM" id="SSF81301">
    <property type="entry name" value="Nucleotidyltransferase"/>
    <property type="match status" value="1"/>
</dbReference>
<dbReference type="Gene3D" id="3.30.460.10">
    <property type="entry name" value="Beta Polymerase, domain 2"/>
    <property type="match status" value="1"/>
</dbReference>
<proteinExistence type="predicted"/>
<dbReference type="OrthoDB" id="5643411at2"/>
<evidence type="ECO:0000256" key="2">
    <source>
        <dbReference type="ARBA" id="ARBA00023251"/>
    </source>
</evidence>
<protein>
    <recommendedName>
        <fullName evidence="4">Spectinomycin 9-adenylyltransferase</fullName>
    </recommendedName>
</protein>
<organism evidence="6 7">
    <name type="scientific">Paenibacillus nanensis</name>
    <dbReference type="NCBI Taxonomy" id="393251"/>
    <lineage>
        <taxon>Bacteria</taxon>
        <taxon>Bacillati</taxon>
        <taxon>Bacillota</taxon>
        <taxon>Bacilli</taxon>
        <taxon>Bacillales</taxon>
        <taxon>Paenibacillaceae</taxon>
        <taxon>Paenibacillus</taxon>
    </lineage>
</organism>
<gene>
    <name evidence="6" type="ORF">D3P08_02205</name>
</gene>
<keyword evidence="4" id="KW-0547">Nucleotide-binding</keyword>
<dbReference type="PIRSF" id="PIRSF000819">
    <property type="entry name" value="Streptomycin_3-adenylyltransf"/>
    <property type="match status" value="1"/>
</dbReference>
<accession>A0A3A1VJG5</accession>
<dbReference type="AlphaFoldDB" id="A0A3A1VJG5"/>
<evidence type="ECO:0000256" key="4">
    <source>
        <dbReference type="PIRNR" id="PIRNR000819"/>
    </source>
</evidence>
<keyword evidence="4" id="KW-0548">Nucleotidyltransferase</keyword>
<feature type="domain" description="Adenylyltransferase AadA C-terminal" evidence="5">
    <location>
        <begin position="160"/>
        <end position="250"/>
    </location>
</feature>
<dbReference type="Proteomes" id="UP000266482">
    <property type="component" value="Unassembled WGS sequence"/>
</dbReference>
<reference evidence="6 7" key="1">
    <citation type="submission" date="2018-09" db="EMBL/GenBank/DDBJ databases">
        <title>Paenibacillus aracenensis nov. sp. isolated from a cave in southern Spain.</title>
        <authorList>
            <person name="Jurado V."/>
            <person name="Gutierrez-Patricio S."/>
            <person name="Gonzalez-Pimentel J.L."/>
            <person name="Miller A.Z."/>
            <person name="Laiz L."/>
            <person name="Saiz-Jimenez C."/>
        </authorList>
    </citation>
    <scope>NUCLEOTIDE SEQUENCE [LARGE SCALE GENOMIC DNA]</scope>
    <source>
        <strain evidence="6 7">DSM 22867</strain>
    </source>
</reference>
<evidence type="ECO:0000313" key="7">
    <source>
        <dbReference type="Proteomes" id="UP000266482"/>
    </source>
</evidence>
<dbReference type="InterPro" id="IPR025184">
    <property type="entry name" value="AadA_C"/>
</dbReference>
<evidence type="ECO:0000259" key="5">
    <source>
        <dbReference type="Pfam" id="PF13427"/>
    </source>
</evidence>
<evidence type="ECO:0000256" key="3">
    <source>
        <dbReference type="ARBA" id="ARBA00047831"/>
    </source>
</evidence>
<dbReference type="GO" id="GO:0005524">
    <property type="term" value="F:ATP binding"/>
    <property type="evidence" value="ECO:0007669"/>
    <property type="project" value="UniProtKB-KW"/>
</dbReference>
<dbReference type="GO" id="GO:0046677">
    <property type="term" value="P:response to antibiotic"/>
    <property type="evidence" value="ECO:0007669"/>
    <property type="project" value="UniProtKB-KW"/>
</dbReference>
<comment type="catalytic activity">
    <reaction evidence="3 4">
        <text>spectinomycin + ATP = 9-O-adenylylspectinomycin + diphosphate</text>
        <dbReference type="Rhea" id="RHEA:63228"/>
        <dbReference type="ChEBI" id="CHEBI:30616"/>
        <dbReference type="ChEBI" id="CHEBI:33019"/>
        <dbReference type="ChEBI" id="CHEBI:146260"/>
        <dbReference type="ChEBI" id="CHEBI:146261"/>
    </reaction>
</comment>
<keyword evidence="2 4" id="KW-0046">Antibiotic resistance</keyword>
<keyword evidence="1 4" id="KW-0808">Transferase</keyword>
<dbReference type="RefSeq" id="WP_119597770.1">
    <property type="nucleotide sequence ID" value="NZ_QXQA01000001.1"/>
</dbReference>
<dbReference type="Pfam" id="PF13427">
    <property type="entry name" value="AadA_C"/>
    <property type="match status" value="1"/>
</dbReference>
<evidence type="ECO:0000313" key="6">
    <source>
        <dbReference type="EMBL" id="RIX60395.1"/>
    </source>
</evidence>
<dbReference type="InterPro" id="IPR024172">
    <property type="entry name" value="AadA/Aad9"/>
</dbReference>